<dbReference type="EnsemblMetazoa" id="CJA07994.1">
    <property type="protein sequence ID" value="CJA07994.1"/>
    <property type="gene ID" value="WBGene00127198"/>
</dbReference>
<keyword evidence="2" id="KW-1185">Reference proteome</keyword>
<accession>A0A8R1HUR1</accession>
<organism evidence="1 2">
    <name type="scientific">Caenorhabditis japonica</name>
    <dbReference type="NCBI Taxonomy" id="281687"/>
    <lineage>
        <taxon>Eukaryota</taxon>
        <taxon>Metazoa</taxon>
        <taxon>Ecdysozoa</taxon>
        <taxon>Nematoda</taxon>
        <taxon>Chromadorea</taxon>
        <taxon>Rhabditida</taxon>
        <taxon>Rhabditina</taxon>
        <taxon>Rhabditomorpha</taxon>
        <taxon>Rhabditoidea</taxon>
        <taxon>Rhabditidae</taxon>
        <taxon>Peloderinae</taxon>
        <taxon>Caenorhabditis</taxon>
    </lineage>
</organism>
<dbReference type="Proteomes" id="UP000005237">
    <property type="component" value="Unassembled WGS sequence"/>
</dbReference>
<name>A0A8R1HUR1_CAEJA</name>
<evidence type="ECO:0000313" key="1">
    <source>
        <dbReference type="EnsemblMetazoa" id="CJA07994.1"/>
    </source>
</evidence>
<reference evidence="2" key="1">
    <citation type="submission" date="2010-08" db="EMBL/GenBank/DDBJ databases">
        <authorList>
            <consortium name="Caenorhabditis japonica Sequencing Consortium"/>
            <person name="Wilson R.K."/>
        </authorList>
    </citation>
    <scope>NUCLEOTIDE SEQUENCE [LARGE SCALE GENOMIC DNA]</scope>
    <source>
        <strain evidence="2">DF5081</strain>
    </source>
</reference>
<dbReference type="AlphaFoldDB" id="A0A8R1HUR1"/>
<evidence type="ECO:0000313" key="2">
    <source>
        <dbReference type="Proteomes" id="UP000005237"/>
    </source>
</evidence>
<protein>
    <submittedName>
        <fullName evidence="1">Uncharacterized protein</fullName>
    </submittedName>
</protein>
<reference evidence="1" key="2">
    <citation type="submission" date="2022-06" db="UniProtKB">
        <authorList>
            <consortium name="EnsemblMetazoa"/>
        </authorList>
    </citation>
    <scope>IDENTIFICATION</scope>
    <source>
        <strain evidence="1">DF5081</strain>
    </source>
</reference>
<proteinExistence type="predicted"/>
<sequence>MLFRVAMHAFSADSFKSPISTANYLTSSVFIIPTICTSTSTTTTLVSTSTAVATSTSKAVTINKDNYFQSNVFIFPTICDPPSTSTTTATTTTATTSPSTTTEKAIKTSTRDLVTNMDTNYFVSKVFYFPNLCYPLTTSTTVTSTTTVVTSTSETVTTTDANNVPSTAISSVSSAQMVCVRTPIDLTTSQEYPVMAQETVPSIVANFCNVDNRTIPIELKIKPVLPKHRIIMRYKVDQVMTPQNFRSYADKLNDMYPQLDIFYIMYGEEPKLAFLSMKENSCETDTSDCPPFAFEDIVEIQMLLCVAETITREELTEYYNLRITCADNDDECKYRL</sequence>